<name>U7Q8A4_9CYAN</name>
<comment type="caution">
    <text evidence="1">The sequence shown here is derived from an EMBL/GenBank/DDBJ whole genome shotgun (WGS) entry which is preliminary data.</text>
</comment>
<dbReference type="Proteomes" id="UP000017127">
    <property type="component" value="Unassembled WGS sequence"/>
</dbReference>
<proteinExistence type="predicted"/>
<organism evidence="1 2">
    <name type="scientific">Lyngbya aestuarii BL J</name>
    <dbReference type="NCBI Taxonomy" id="1348334"/>
    <lineage>
        <taxon>Bacteria</taxon>
        <taxon>Bacillati</taxon>
        <taxon>Cyanobacteriota</taxon>
        <taxon>Cyanophyceae</taxon>
        <taxon>Oscillatoriophycideae</taxon>
        <taxon>Oscillatoriales</taxon>
        <taxon>Microcoleaceae</taxon>
        <taxon>Lyngbya</taxon>
    </lineage>
</organism>
<evidence type="ECO:0000313" key="1">
    <source>
        <dbReference type="EMBL" id="ERT04059.1"/>
    </source>
</evidence>
<accession>U7Q8A4</accession>
<dbReference type="EMBL" id="AUZM01000128">
    <property type="protein sequence ID" value="ERT04059.1"/>
    <property type="molecule type" value="Genomic_DNA"/>
</dbReference>
<protein>
    <submittedName>
        <fullName evidence="1">Uncharacterized protein</fullName>
    </submittedName>
</protein>
<sequence>MKIINPEQSYTFSKIFELKIEPKDLAKYFGYSFSRTKLNLSQYQGDLDRVDQLKERIEEILPYASLSSEQARREILISPLIFDLIHYTKSEIFIEYSIKVSEQLQGNLDYFLENVNSLLVIEAKKEDLDYGMSQLIAELIALEQWQENKQQTHLVGAVTTGKIWEFARLNREQKQIEQGLESYRVPEDIEPLMRILVQALS</sequence>
<reference evidence="1 2" key="1">
    <citation type="journal article" date="2013" name="Front. Microbiol.">
        <title>Comparative genomic analyses of the cyanobacterium, Lyngbya aestuarii BL J, a powerful hydrogen producer.</title>
        <authorList>
            <person name="Kothari A."/>
            <person name="Vaughn M."/>
            <person name="Garcia-Pichel F."/>
        </authorList>
    </citation>
    <scope>NUCLEOTIDE SEQUENCE [LARGE SCALE GENOMIC DNA]</scope>
    <source>
        <strain evidence="1 2">BL J</strain>
    </source>
</reference>
<keyword evidence="2" id="KW-1185">Reference proteome</keyword>
<dbReference type="PATRIC" id="fig|1348334.3.peg.5743"/>
<gene>
    <name evidence="1" type="ORF">M595_5999</name>
</gene>
<evidence type="ECO:0000313" key="2">
    <source>
        <dbReference type="Proteomes" id="UP000017127"/>
    </source>
</evidence>
<dbReference type="RefSeq" id="WP_023069663.1">
    <property type="nucleotide sequence ID" value="NZ_AUZM01000128.1"/>
</dbReference>
<dbReference type="AlphaFoldDB" id="U7Q8A4"/>